<evidence type="ECO:0000313" key="4">
    <source>
        <dbReference type="Proteomes" id="UP000701853"/>
    </source>
</evidence>
<dbReference type="OrthoDB" id="1503671at2759"/>
<feature type="compositionally biased region" description="Basic and acidic residues" evidence="1">
    <location>
        <begin position="290"/>
        <end position="307"/>
    </location>
</feature>
<dbReference type="GO" id="GO:0010073">
    <property type="term" value="P:meristem maintenance"/>
    <property type="evidence" value="ECO:0007669"/>
    <property type="project" value="InterPro"/>
</dbReference>
<feature type="domain" description="Aminotransferase-like plant mobile" evidence="2">
    <location>
        <begin position="28"/>
        <end position="188"/>
    </location>
</feature>
<sequence length="332" mass="37797">MSGPPLPLIENYLIEAGFWHVATIGWGCKLDPKLISALIERWRPETHTFHLPCGQCTITLEDVQLQLGLPVDRSALTGSVQSADWGAICYDLLGAISGNIYGGRIEIGWLRNTFLELGNDSTEVERIRYAWAYIFEMIRGYLMPKLSQNLVHLRWLLKLIDFKAAGEFSWGSAMLATLYQEICEATPQIRPKSEWNHSASYVGIPTALEDIRLLLDQTSEVQSHWSTMLLLRCTKQIECCSNLDSDNRFSRHLRCLMMSTKSTYGNRIRIGRIHGKPYLLSEEQRRRQIRVERERLGPLNPRKRDDDMGPSTAPIQSPSLTPQSMTPTPQPL</sequence>
<keyword evidence="4" id="KW-1185">Reference proteome</keyword>
<feature type="compositionally biased region" description="Polar residues" evidence="1">
    <location>
        <begin position="313"/>
        <end position="332"/>
    </location>
</feature>
<evidence type="ECO:0000313" key="3">
    <source>
        <dbReference type="EMBL" id="KAG8501017.1"/>
    </source>
</evidence>
<gene>
    <name evidence="3" type="ORF">CXB51_003085</name>
</gene>
<dbReference type="PANTHER" id="PTHR46033:SF8">
    <property type="entry name" value="PROTEIN MAINTENANCE OF MERISTEMS-LIKE"/>
    <property type="match status" value="1"/>
</dbReference>
<dbReference type="AlphaFoldDB" id="A0A8J5ZGN9"/>
<dbReference type="InterPro" id="IPR019557">
    <property type="entry name" value="AminoTfrase-like_pln_mobile"/>
</dbReference>
<dbReference type="PANTHER" id="PTHR46033">
    <property type="entry name" value="PROTEIN MAIN-LIKE 2"/>
    <property type="match status" value="1"/>
</dbReference>
<organism evidence="3 4">
    <name type="scientific">Gossypium anomalum</name>
    <dbReference type="NCBI Taxonomy" id="47600"/>
    <lineage>
        <taxon>Eukaryota</taxon>
        <taxon>Viridiplantae</taxon>
        <taxon>Streptophyta</taxon>
        <taxon>Embryophyta</taxon>
        <taxon>Tracheophyta</taxon>
        <taxon>Spermatophyta</taxon>
        <taxon>Magnoliopsida</taxon>
        <taxon>eudicotyledons</taxon>
        <taxon>Gunneridae</taxon>
        <taxon>Pentapetalae</taxon>
        <taxon>rosids</taxon>
        <taxon>malvids</taxon>
        <taxon>Malvales</taxon>
        <taxon>Malvaceae</taxon>
        <taxon>Malvoideae</taxon>
        <taxon>Gossypium</taxon>
    </lineage>
</organism>
<comment type="caution">
    <text evidence="3">The sequence shown here is derived from an EMBL/GenBank/DDBJ whole genome shotgun (WGS) entry which is preliminary data.</text>
</comment>
<proteinExistence type="predicted"/>
<reference evidence="3 4" key="1">
    <citation type="journal article" date="2021" name="bioRxiv">
        <title>The Gossypium anomalum genome as a resource for cotton improvement and evolutionary analysis of hybrid incompatibility.</title>
        <authorList>
            <person name="Grover C.E."/>
            <person name="Yuan D."/>
            <person name="Arick M.A."/>
            <person name="Miller E.R."/>
            <person name="Hu G."/>
            <person name="Peterson D.G."/>
            <person name="Wendel J.F."/>
            <person name="Udall J.A."/>
        </authorList>
    </citation>
    <scope>NUCLEOTIDE SEQUENCE [LARGE SCALE GENOMIC DNA]</scope>
    <source>
        <strain evidence="3">JFW-Udall</strain>
        <tissue evidence="3">Leaf</tissue>
    </source>
</reference>
<evidence type="ECO:0000259" key="2">
    <source>
        <dbReference type="Pfam" id="PF10536"/>
    </source>
</evidence>
<protein>
    <recommendedName>
        <fullName evidence="2">Aminotransferase-like plant mobile domain-containing protein</fullName>
    </recommendedName>
</protein>
<evidence type="ECO:0000256" key="1">
    <source>
        <dbReference type="SAM" id="MobiDB-lite"/>
    </source>
</evidence>
<name>A0A8J5ZGN9_9ROSI</name>
<dbReference type="EMBL" id="JAHUZN010000002">
    <property type="protein sequence ID" value="KAG8501017.1"/>
    <property type="molecule type" value="Genomic_DNA"/>
</dbReference>
<accession>A0A8J5ZGN9</accession>
<dbReference type="Proteomes" id="UP000701853">
    <property type="component" value="Chromosome 2"/>
</dbReference>
<feature type="region of interest" description="Disordered" evidence="1">
    <location>
        <begin position="290"/>
        <end position="332"/>
    </location>
</feature>
<dbReference type="Pfam" id="PF10536">
    <property type="entry name" value="PMD"/>
    <property type="match status" value="1"/>
</dbReference>
<dbReference type="InterPro" id="IPR044824">
    <property type="entry name" value="MAIN-like"/>
</dbReference>